<dbReference type="EMBL" id="WJBH02000001">
    <property type="protein sequence ID" value="KAI9564673.1"/>
    <property type="molecule type" value="Genomic_DNA"/>
</dbReference>
<accession>A0AAD5Q0M8</accession>
<dbReference type="AlphaFoldDB" id="A0AAD5Q0M8"/>
<gene>
    <name evidence="2" type="ORF">GHT06_008414</name>
</gene>
<feature type="chain" id="PRO_5041935291" evidence="1">
    <location>
        <begin position="18"/>
        <end position="312"/>
    </location>
</feature>
<comment type="caution">
    <text evidence="2">The sequence shown here is derived from an EMBL/GenBank/DDBJ whole genome shotgun (WGS) entry which is preliminary data.</text>
</comment>
<protein>
    <submittedName>
        <fullName evidence="2">Uncharacterized protein</fullName>
    </submittedName>
</protein>
<proteinExistence type="predicted"/>
<keyword evidence="3" id="KW-1185">Reference proteome</keyword>
<evidence type="ECO:0000256" key="1">
    <source>
        <dbReference type="SAM" id="SignalP"/>
    </source>
</evidence>
<evidence type="ECO:0000313" key="2">
    <source>
        <dbReference type="EMBL" id="KAI9564673.1"/>
    </source>
</evidence>
<reference evidence="2 3" key="1">
    <citation type="submission" date="2022-05" db="EMBL/GenBank/DDBJ databases">
        <title>A multi-omics perspective on studying reproductive biology in Daphnia sinensis.</title>
        <authorList>
            <person name="Jia J."/>
        </authorList>
    </citation>
    <scope>NUCLEOTIDE SEQUENCE [LARGE SCALE GENOMIC DNA]</scope>
    <source>
        <strain evidence="2 3">WSL</strain>
    </source>
</reference>
<keyword evidence="1" id="KW-0732">Signal</keyword>
<feature type="signal peptide" evidence="1">
    <location>
        <begin position="1"/>
        <end position="17"/>
    </location>
</feature>
<evidence type="ECO:0000313" key="3">
    <source>
        <dbReference type="Proteomes" id="UP000820818"/>
    </source>
</evidence>
<organism evidence="2 3">
    <name type="scientific">Daphnia sinensis</name>
    <dbReference type="NCBI Taxonomy" id="1820382"/>
    <lineage>
        <taxon>Eukaryota</taxon>
        <taxon>Metazoa</taxon>
        <taxon>Ecdysozoa</taxon>
        <taxon>Arthropoda</taxon>
        <taxon>Crustacea</taxon>
        <taxon>Branchiopoda</taxon>
        <taxon>Diplostraca</taxon>
        <taxon>Cladocera</taxon>
        <taxon>Anomopoda</taxon>
        <taxon>Daphniidae</taxon>
        <taxon>Daphnia</taxon>
        <taxon>Daphnia similis group</taxon>
    </lineage>
</organism>
<sequence length="312" mass="34704">MRLAFSLFVVLVTYVIADKGTQTNGGQNVFKYHAGDVESLRQLMTMSFILPSRETVTETKTVVSTVSQQFSIPTRRTVVEVSTSTSTITCTKSVAVPCSVRQRPTRLPSRPMRPVALSPSTISTMAVGEENRVPEGVKKPIESVNSLKHTALEVFLSEAEIHDLLDEAYSANEQQFLDVSPSVVQGVEPTNLQELPSREARVADPQLMLVYGSRPEDIESAFYDGPYNPVTLPFNRRYLKPVPPTNRRHVEPAGGGLMQRQFLQQFFTVTRRSTIFELAISTVTPTCSEPGRIQQCPVEKKKTTDKKIVAEQ</sequence>
<name>A0AAD5Q0M8_9CRUS</name>
<dbReference type="Proteomes" id="UP000820818">
    <property type="component" value="Linkage Group LG1"/>
</dbReference>